<dbReference type="OrthoDB" id="10495639at2759"/>
<gene>
    <name evidence="1" type="ORF">DICPUDRAFT_159421</name>
</gene>
<dbReference type="FunCoup" id="F1A431">
    <property type="interactions" value="937"/>
</dbReference>
<dbReference type="RefSeq" id="XP_003294425.1">
    <property type="nucleotide sequence ID" value="XM_003294377.1"/>
</dbReference>
<accession>F1A431</accession>
<keyword evidence="2" id="KW-1185">Reference proteome</keyword>
<dbReference type="InParanoid" id="F1A431"/>
<sequence>MSSNKVNKTKLISYKEKKGRVYIKSWDKVLKGDSLKKELLAATKAYVESSKKLKGIIGEDNIIHNTFIGMKNIEELEKSSDNENVAVKATVENCKRLTELVNLTGKLIHKHGIDIILIQNTKRQIFRAI</sequence>
<dbReference type="Proteomes" id="UP000001064">
    <property type="component" value="Unassembled WGS sequence"/>
</dbReference>
<dbReference type="KEGG" id="dpp:DICPUDRAFT_159421"/>
<dbReference type="AlphaFoldDB" id="F1A431"/>
<dbReference type="EMBL" id="GL871494">
    <property type="protein sequence ID" value="EGC29053.1"/>
    <property type="molecule type" value="Genomic_DNA"/>
</dbReference>
<evidence type="ECO:0000313" key="2">
    <source>
        <dbReference type="Proteomes" id="UP000001064"/>
    </source>
</evidence>
<dbReference type="GeneID" id="10506652"/>
<dbReference type="VEuPathDB" id="AmoebaDB:DICPUDRAFT_159421"/>
<evidence type="ECO:0000313" key="1">
    <source>
        <dbReference type="EMBL" id="EGC29053.1"/>
    </source>
</evidence>
<dbReference type="OMA" id="EFNSSCK"/>
<protein>
    <submittedName>
        <fullName evidence="1">Uncharacterized protein</fullName>
    </submittedName>
</protein>
<reference evidence="2" key="1">
    <citation type="journal article" date="2011" name="Genome Biol.">
        <title>Comparative genomics of the social amoebae Dictyostelium discoideum and Dictyostelium purpureum.</title>
        <authorList>
            <consortium name="US DOE Joint Genome Institute (JGI-PGF)"/>
            <person name="Sucgang R."/>
            <person name="Kuo A."/>
            <person name="Tian X."/>
            <person name="Salerno W."/>
            <person name="Parikh A."/>
            <person name="Feasley C.L."/>
            <person name="Dalin E."/>
            <person name="Tu H."/>
            <person name="Huang E."/>
            <person name="Barry K."/>
            <person name="Lindquist E."/>
            <person name="Shapiro H."/>
            <person name="Bruce D."/>
            <person name="Schmutz J."/>
            <person name="Salamov A."/>
            <person name="Fey P."/>
            <person name="Gaudet P."/>
            <person name="Anjard C."/>
            <person name="Babu M.M."/>
            <person name="Basu S."/>
            <person name="Bushmanova Y."/>
            <person name="van der Wel H."/>
            <person name="Katoh-Kurasawa M."/>
            <person name="Dinh C."/>
            <person name="Coutinho P.M."/>
            <person name="Saito T."/>
            <person name="Elias M."/>
            <person name="Schaap P."/>
            <person name="Kay R.R."/>
            <person name="Henrissat B."/>
            <person name="Eichinger L."/>
            <person name="Rivero F."/>
            <person name="Putnam N.H."/>
            <person name="West C.M."/>
            <person name="Loomis W.F."/>
            <person name="Chisholm R.L."/>
            <person name="Shaulsky G."/>
            <person name="Strassmann J.E."/>
            <person name="Queller D.C."/>
            <person name="Kuspa A."/>
            <person name="Grigoriev I.V."/>
        </authorList>
    </citation>
    <scope>NUCLEOTIDE SEQUENCE [LARGE SCALE GENOMIC DNA]</scope>
    <source>
        <strain evidence="2">QSDP1</strain>
    </source>
</reference>
<name>F1A431_DICPU</name>
<proteinExistence type="predicted"/>
<organism evidence="1 2">
    <name type="scientific">Dictyostelium purpureum</name>
    <name type="common">Slime mold</name>
    <dbReference type="NCBI Taxonomy" id="5786"/>
    <lineage>
        <taxon>Eukaryota</taxon>
        <taxon>Amoebozoa</taxon>
        <taxon>Evosea</taxon>
        <taxon>Eumycetozoa</taxon>
        <taxon>Dictyostelia</taxon>
        <taxon>Dictyosteliales</taxon>
        <taxon>Dictyosteliaceae</taxon>
        <taxon>Dictyostelium</taxon>
    </lineage>
</organism>